<keyword evidence="1" id="KW-1133">Transmembrane helix</keyword>
<protein>
    <submittedName>
        <fullName evidence="2">Uncharacterized protein</fullName>
    </submittedName>
</protein>
<evidence type="ECO:0000256" key="1">
    <source>
        <dbReference type="SAM" id="Phobius"/>
    </source>
</evidence>
<keyword evidence="1" id="KW-0472">Membrane</keyword>
<gene>
    <name evidence="2" type="ORF">NP603_15855</name>
</gene>
<feature type="transmembrane region" description="Helical" evidence="1">
    <location>
        <begin position="12"/>
        <end position="35"/>
    </location>
</feature>
<reference evidence="2 3" key="1">
    <citation type="submission" date="2022-07" db="EMBL/GenBank/DDBJ databases">
        <title>Methylomonas rivi sp. nov., Methylomonas rosea sp. nov., Methylomonas aureus sp. nov. and Methylomonas subterranea sp. nov., four novel methanotrophs isolated from a freshwater creek and the deep terrestrial subsurface.</title>
        <authorList>
            <person name="Abin C."/>
            <person name="Sankaranarayanan K."/>
            <person name="Garner C."/>
            <person name="Sindelar R."/>
            <person name="Kotary K."/>
            <person name="Garner R."/>
            <person name="Barclay S."/>
            <person name="Lawson P."/>
            <person name="Krumholz L."/>
        </authorList>
    </citation>
    <scope>NUCLEOTIDE SEQUENCE [LARGE SCALE GENOMIC DNA]</scope>
    <source>
        <strain evidence="2 3">SURF-1</strain>
    </source>
</reference>
<proteinExistence type="predicted"/>
<dbReference type="EMBL" id="JANIBM010000025">
    <property type="protein sequence ID" value="MCQ8182597.1"/>
    <property type="molecule type" value="Genomic_DNA"/>
</dbReference>
<keyword evidence="1" id="KW-0812">Transmembrane</keyword>
<comment type="caution">
    <text evidence="2">The sequence shown here is derived from an EMBL/GenBank/DDBJ whole genome shotgun (WGS) entry which is preliminary data.</text>
</comment>
<evidence type="ECO:0000313" key="2">
    <source>
        <dbReference type="EMBL" id="MCQ8182597.1"/>
    </source>
</evidence>
<sequence>MNASTLYRDIATGLFVISGVLSFVSGQFILSTMLFGTASLTANLQAAKPVRI</sequence>
<evidence type="ECO:0000313" key="3">
    <source>
        <dbReference type="Proteomes" id="UP001524569"/>
    </source>
</evidence>
<organism evidence="2 3">
    <name type="scientific">Methylomonas aurea</name>
    <dbReference type="NCBI Taxonomy" id="2952224"/>
    <lineage>
        <taxon>Bacteria</taxon>
        <taxon>Pseudomonadati</taxon>
        <taxon>Pseudomonadota</taxon>
        <taxon>Gammaproteobacteria</taxon>
        <taxon>Methylococcales</taxon>
        <taxon>Methylococcaceae</taxon>
        <taxon>Methylomonas</taxon>
    </lineage>
</organism>
<dbReference type="Proteomes" id="UP001524569">
    <property type="component" value="Unassembled WGS sequence"/>
</dbReference>
<keyword evidence="3" id="KW-1185">Reference proteome</keyword>
<dbReference type="RefSeq" id="WP_256611926.1">
    <property type="nucleotide sequence ID" value="NZ_JANIBM010000025.1"/>
</dbReference>
<name>A0ABT1UK37_9GAMM</name>
<accession>A0ABT1UK37</accession>